<dbReference type="SMART" id="SM01043">
    <property type="entry name" value="BTAD"/>
    <property type="match status" value="1"/>
</dbReference>
<dbReference type="PROSITE" id="PS51755">
    <property type="entry name" value="OMPR_PHOB"/>
    <property type="match status" value="1"/>
</dbReference>
<evidence type="ECO:0000313" key="10">
    <source>
        <dbReference type="Proteomes" id="UP001500253"/>
    </source>
</evidence>
<feature type="region of interest" description="Disordered" evidence="7">
    <location>
        <begin position="344"/>
        <end position="375"/>
    </location>
</feature>
<protein>
    <recommendedName>
        <fullName evidence="8">OmpR/PhoB-type domain-containing protein</fullName>
    </recommendedName>
</protein>
<dbReference type="PRINTS" id="PR00364">
    <property type="entry name" value="DISEASERSIST"/>
</dbReference>
<dbReference type="InterPro" id="IPR016032">
    <property type="entry name" value="Sig_transdc_resp-reg_C-effctor"/>
</dbReference>
<dbReference type="SUPFAM" id="SSF52540">
    <property type="entry name" value="P-loop containing nucleoside triphosphate hydrolases"/>
    <property type="match status" value="1"/>
</dbReference>
<dbReference type="Pfam" id="PF03704">
    <property type="entry name" value="BTAD"/>
    <property type="match status" value="1"/>
</dbReference>
<comment type="caution">
    <text evidence="9">The sequence shown here is derived from an EMBL/GenBank/DDBJ whole genome shotgun (WGS) entry which is preliminary data.</text>
</comment>
<feature type="domain" description="OmpR/PhoB-type" evidence="8">
    <location>
        <begin position="90"/>
        <end position="188"/>
    </location>
</feature>
<dbReference type="InterPro" id="IPR005158">
    <property type="entry name" value="BTAD"/>
</dbReference>
<keyword evidence="5" id="KW-0804">Transcription</keyword>
<dbReference type="CDD" id="cd15831">
    <property type="entry name" value="BTAD"/>
    <property type="match status" value="1"/>
</dbReference>
<evidence type="ECO:0000313" key="9">
    <source>
        <dbReference type="EMBL" id="GAA2348516.1"/>
    </source>
</evidence>
<dbReference type="InterPro" id="IPR001867">
    <property type="entry name" value="OmpR/PhoB-type_DNA-bd"/>
</dbReference>
<evidence type="ECO:0000256" key="4">
    <source>
        <dbReference type="ARBA" id="ARBA00023125"/>
    </source>
</evidence>
<reference evidence="10" key="1">
    <citation type="journal article" date="2019" name="Int. J. Syst. Evol. Microbiol.">
        <title>The Global Catalogue of Microorganisms (GCM) 10K type strain sequencing project: providing services to taxonomists for standard genome sequencing and annotation.</title>
        <authorList>
            <consortium name="The Broad Institute Genomics Platform"/>
            <consortium name="The Broad Institute Genome Sequencing Center for Infectious Disease"/>
            <person name="Wu L."/>
            <person name="Ma J."/>
        </authorList>
    </citation>
    <scope>NUCLEOTIDE SEQUENCE [LARGE SCALE GENOMIC DNA]</scope>
    <source>
        <strain evidence="10">JCM 4316</strain>
    </source>
</reference>
<keyword evidence="2" id="KW-0902">Two-component regulatory system</keyword>
<evidence type="ECO:0000256" key="6">
    <source>
        <dbReference type="PROSITE-ProRule" id="PRU01091"/>
    </source>
</evidence>
<organism evidence="9 10">
    <name type="scientific">Streptomyces cuspidosporus</name>
    <dbReference type="NCBI Taxonomy" id="66882"/>
    <lineage>
        <taxon>Bacteria</taxon>
        <taxon>Bacillati</taxon>
        <taxon>Actinomycetota</taxon>
        <taxon>Actinomycetes</taxon>
        <taxon>Kitasatosporales</taxon>
        <taxon>Streptomycetaceae</taxon>
        <taxon>Streptomyces</taxon>
    </lineage>
</organism>
<evidence type="ECO:0000256" key="7">
    <source>
        <dbReference type="SAM" id="MobiDB-lite"/>
    </source>
</evidence>
<dbReference type="InterPro" id="IPR036388">
    <property type="entry name" value="WH-like_DNA-bd_sf"/>
</dbReference>
<dbReference type="SUPFAM" id="SSF46894">
    <property type="entry name" value="C-terminal effector domain of the bipartite response regulators"/>
    <property type="match status" value="1"/>
</dbReference>
<dbReference type="InterPro" id="IPR011990">
    <property type="entry name" value="TPR-like_helical_dom_sf"/>
</dbReference>
<keyword evidence="4 6" id="KW-0238">DNA-binding</keyword>
<keyword evidence="10" id="KW-1185">Reference proteome</keyword>
<sequence>MRGTAFSRACEERRWTRPAVFLAVYAAVAARLGEPQELTARQFHRWRQPGPPCPQPAAQRVLEEMFDTPLHHLGFDVPAHRRRDTVAVRAATAEAPRAALRFTVLGPVRVRRGEEELAAGRPQERALLCALLLRRGRTATAQELVDAVWGGKPPRSALPTLRTYAFRLRRTLGPGVLVSDSGGYALHTPADALDLMVCESYEAQARSARAAGDPPRARSLLHQALALWRGEPLGGVPGPYAQAQRARLAEWRLTLLQARLELDLDLGHHTEALAELTALSVEHPLWERLRALQMLALYRGGRQAEALRVYTDIRHLLAEELGVDPGPELTELYRNVLCASPALAPAPPPRRPPAEAAGPYHAPRPAQLPSEPADFTGRDTLVRRLTGRLAGAPDPVPPVLALRGPGGVGKTALALRAAHAVRGHFPDGQLYADLLGQDPAPADPAAVLGAFLRALGIPAPAVPDGTPERAALYRSTLAGRRVLIVLDNARAGAQVRPLLPGAPGCAVLVTSRARLADLCGAHAVDLDVMSPGEALALFARVIGEERAAAEPEACRGVVAACGFLPLAVRIAAARLAARPAWTVAALAALLADERGRLDELRIGDLAVASCFAPAYGRLAPEQARAFRLLALAHGPELSATTAAALLGRDRRDPSVGALLESLVDSGLLESPAPGRYRYHELLRLYARHRADVEDQPFTATAPTSRISPSPPPL</sequence>
<evidence type="ECO:0000256" key="3">
    <source>
        <dbReference type="ARBA" id="ARBA00023015"/>
    </source>
</evidence>
<name>A0ABP5TB08_9ACTN</name>
<dbReference type="Gene3D" id="1.10.10.10">
    <property type="entry name" value="Winged helix-like DNA-binding domain superfamily/Winged helix DNA-binding domain"/>
    <property type="match status" value="1"/>
</dbReference>
<feature type="DNA-binding region" description="OmpR/PhoB-type" evidence="6">
    <location>
        <begin position="90"/>
        <end position="188"/>
    </location>
</feature>
<dbReference type="Pfam" id="PF00486">
    <property type="entry name" value="Trans_reg_C"/>
    <property type="match status" value="1"/>
</dbReference>
<dbReference type="Pfam" id="PF00931">
    <property type="entry name" value="NB-ARC"/>
    <property type="match status" value="1"/>
</dbReference>
<comment type="similarity">
    <text evidence="1">Belongs to the AfsR/DnrI/RedD regulatory family.</text>
</comment>
<gene>
    <name evidence="9" type="ORF">GCM10010246_40030</name>
</gene>
<evidence type="ECO:0000256" key="5">
    <source>
        <dbReference type="ARBA" id="ARBA00023163"/>
    </source>
</evidence>
<dbReference type="PANTHER" id="PTHR35807:SF1">
    <property type="entry name" value="TRANSCRIPTIONAL REGULATOR REDD"/>
    <property type="match status" value="1"/>
</dbReference>
<dbReference type="Proteomes" id="UP001500253">
    <property type="component" value="Unassembled WGS sequence"/>
</dbReference>
<evidence type="ECO:0000259" key="8">
    <source>
        <dbReference type="PROSITE" id="PS51755"/>
    </source>
</evidence>
<dbReference type="SUPFAM" id="SSF48452">
    <property type="entry name" value="TPR-like"/>
    <property type="match status" value="1"/>
</dbReference>
<keyword evidence="3" id="KW-0805">Transcription regulation</keyword>
<dbReference type="PANTHER" id="PTHR35807">
    <property type="entry name" value="TRANSCRIPTIONAL REGULATOR REDD-RELATED"/>
    <property type="match status" value="1"/>
</dbReference>
<evidence type="ECO:0000256" key="2">
    <source>
        <dbReference type="ARBA" id="ARBA00023012"/>
    </source>
</evidence>
<dbReference type="Gene3D" id="3.40.50.300">
    <property type="entry name" value="P-loop containing nucleotide triphosphate hydrolases"/>
    <property type="match status" value="1"/>
</dbReference>
<accession>A0ABP5TB08</accession>
<proteinExistence type="inferred from homology"/>
<dbReference type="InterPro" id="IPR027417">
    <property type="entry name" value="P-loop_NTPase"/>
</dbReference>
<dbReference type="InterPro" id="IPR051677">
    <property type="entry name" value="AfsR-DnrI-RedD_regulator"/>
</dbReference>
<dbReference type="EMBL" id="BAAASD010000015">
    <property type="protein sequence ID" value="GAA2348516.1"/>
    <property type="molecule type" value="Genomic_DNA"/>
</dbReference>
<dbReference type="SMART" id="SM00862">
    <property type="entry name" value="Trans_reg_C"/>
    <property type="match status" value="1"/>
</dbReference>
<dbReference type="Gene3D" id="1.25.40.10">
    <property type="entry name" value="Tetratricopeptide repeat domain"/>
    <property type="match status" value="1"/>
</dbReference>
<dbReference type="RefSeq" id="WP_428836963.1">
    <property type="nucleotide sequence ID" value="NZ_BAAASD010000015.1"/>
</dbReference>
<evidence type="ECO:0000256" key="1">
    <source>
        <dbReference type="ARBA" id="ARBA00005820"/>
    </source>
</evidence>
<dbReference type="InterPro" id="IPR002182">
    <property type="entry name" value="NB-ARC"/>
</dbReference>